<keyword evidence="1" id="KW-0560">Oxidoreductase</keyword>
<evidence type="ECO:0000256" key="2">
    <source>
        <dbReference type="ARBA" id="ARBA00023027"/>
    </source>
</evidence>
<dbReference type="InterPro" id="IPR036220">
    <property type="entry name" value="UDP-Glc/GDP-Man_DH_C_sf"/>
</dbReference>
<keyword evidence="2" id="KW-0520">NAD</keyword>
<dbReference type="Gene3D" id="3.40.50.720">
    <property type="entry name" value="NAD(P)-binding Rossmann-like Domain"/>
    <property type="match status" value="2"/>
</dbReference>
<keyword evidence="6" id="KW-1185">Reference proteome</keyword>
<dbReference type="Proteomes" id="UP000295611">
    <property type="component" value="Unassembled WGS sequence"/>
</dbReference>
<protein>
    <submittedName>
        <fullName evidence="5">UDP-N-acetyl-D-glucosamine dehydrogenase</fullName>
    </submittedName>
</protein>
<comment type="similarity">
    <text evidence="3">Belongs to the UDP-glucose/GDP-mannose dehydrogenase family.</text>
</comment>
<evidence type="ECO:0000256" key="3">
    <source>
        <dbReference type="PIRNR" id="PIRNR000124"/>
    </source>
</evidence>
<dbReference type="GO" id="GO:0016628">
    <property type="term" value="F:oxidoreductase activity, acting on the CH-CH group of donors, NAD or NADP as acceptor"/>
    <property type="evidence" value="ECO:0007669"/>
    <property type="project" value="InterPro"/>
</dbReference>
<feature type="domain" description="UDP-glucose/GDP-mannose dehydrogenase C-terminal" evidence="4">
    <location>
        <begin position="329"/>
        <end position="427"/>
    </location>
</feature>
<dbReference type="Pfam" id="PF03721">
    <property type="entry name" value="UDPG_MGDP_dh_N"/>
    <property type="match status" value="1"/>
</dbReference>
<dbReference type="SUPFAM" id="SSF48179">
    <property type="entry name" value="6-phosphogluconate dehydrogenase C-terminal domain-like"/>
    <property type="match status" value="1"/>
</dbReference>
<dbReference type="InterPro" id="IPR008927">
    <property type="entry name" value="6-PGluconate_DH-like_C_sf"/>
</dbReference>
<gene>
    <name evidence="5" type="ORF">DFP86_10541</name>
</gene>
<dbReference type="SUPFAM" id="SSF52413">
    <property type="entry name" value="UDP-glucose/GDP-mannose dehydrogenase C-terminal domain"/>
    <property type="match status" value="1"/>
</dbReference>
<dbReference type="Pfam" id="PF00984">
    <property type="entry name" value="UDPG_MGDP_dh"/>
    <property type="match status" value="1"/>
</dbReference>
<dbReference type="GO" id="GO:0051287">
    <property type="term" value="F:NAD binding"/>
    <property type="evidence" value="ECO:0007669"/>
    <property type="project" value="InterPro"/>
</dbReference>
<sequence length="435" mass="47682">MIKQQVLNRVADKSAVIGIVGLGYVGLPLMLRFAEVGYKVLGFDIDDSKVDALMAGKSYIEHISAESIAEARGRGFEATTDFARAPEADALIMCVPTPLNKYREPDLSFVLNTIDSLVPHLRPGHLVSLESTTYPGTTDEELLPRIESRGLKVGQDAFLVFSPEREDPGNPNFTTRTIPKVCGGVTPACQEVGVALYSAVIDKVVPVSSTRAAEMTKLLENIHRAVNIGLVNEMKIVADRMGIDIHEVIRAAATKPFGFVPYYPGPGLGGHCIPIDPFYLTWKAREYGVNTRFIELAGEVNSNMPDYVVGKVAAALNKRQKAINGSRVLVLGIAYKKNVDDMRESPSVMLMEKLRDLGAAVAYSDPHVPVFPKMREHKFDLKSVPFNAETLASYDCVVLATDHDKFDYPLLQQAAKLIVDSRGKFLEPAEHIVKA</sequence>
<dbReference type="InterPro" id="IPR036291">
    <property type="entry name" value="NAD(P)-bd_dom_sf"/>
</dbReference>
<name>A0A4R7B9C1_9NEIS</name>
<dbReference type="SUPFAM" id="SSF51735">
    <property type="entry name" value="NAD(P)-binding Rossmann-fold domains"/>
    <property type="match status" value="1"/>
</dbReference>
<accession>A0A4R7B9C1</accession>
<evidence type="ECO:0000313" key="6">
    <source>
        <dbReference type="Proteomes" id="UP000295611"/>
    </source>
</evidence>
<dbReference type="InterPro" id="IPR017476">
    <property type="entry name" value="UDP-Glc/GDP-Man"/>
</dbReference>
<organism evidence="5 6">
    <name type="scientific">Paludibacterium purpuratum</name>
    <dbReference type="NCBI Taxonomy" id="1144873"/>
    <lineage>
        <taxon>Bacteria</taxon>
        <taxon>Pseudomonadati</taxon>
        <taxon>Pseudomonadota</taxon>
        <taxon>Betaproteobacteria</taxon>
        <taxon>Neisseriales</taxon>
        <taxon>Chromobacteriaceae</taxon>
        <taxon>Paludibacterium</taxon>
    </lineage>
</organism>
<comment type="caution">
    <text evidence="5">The sequence shown here is derived from an EMBL/GenBank/DDBJ whole genome shotgun (WGS) entry which is preliminary data.</text>
</comment>
<dbReference type="PANTHER" id="PTHR43491">
    <property type="entry name" value="UDP-N-ACETYL-D-MANNOSAMINE DEHYDROGENASE"/>
    <property type="match status" value="1"/>
</dbReference>
<reference evidence="5 6" key="1">
    <citation type="submission" date="2019-03" db="EMBL/GenBank/DDBJ databases">
        <title>Genomic Encyclopedia of Type Strains, Phase III (KMG-III): the genomes of soil and plant-associated and newly described type strains.</title>
        <authorList>
            <person name="Whitman W."/>
        </authorList>
    </citation>
    <scope>NUCLEOTIDE SEQUENCE [LARGE SCALE GENOMIC DNA]</scope>
    <source>
        <strain evidence="5 6">CECT 8976</strain>
    </source>
</reference>
<dbReference type="GO" id="GO:0000271">
    <property type="term" value="P:polysaccharide biosynthetic process"/>
    <property type="evidence" value="ECO:0007669"/>
    <property type="project" value="InterPro"/>
</dbReference>
<dbReference type="Pfam" id="PF03720">
    <property type="entry name" value="UDPG_MGDP_dh_C"/>
    <property type="match status" value="1"/>
</dbReference>
<dbReference type="PIRSF" id="PIRSF000124">
    <property type="entry name" value="UDPglc_GDPman_dh"/>
    <property type="match status" value="1"/>
</dbReference>
<dbReference type="NCBIfam" id="TIGR03026">
    <property type="entry name" value="NDP-sugDHase"/>
    <property type="match status" value="1"/>
</dbReference>
<evidence type="ECO:0000259" key="4">
    <source>
        <dbReference type="SMART" id="SM00984"/>
    </source>
</evidence>
<evidence type="ECO:0000256" key="1">
    <source>
        <dbReference type="ARBA" id="ARBA00023002"/>
    </source>
</evidence>
<dbReference type="GO" id="GO:0016616">
    <property type="term" value="F:oxidoreductase activity, acting on the CH-OH group of donors, NAD or NADP as acceptor"/>
    <property type="evidence" value="ECO:0007669"/>
    <property type="project" value="InterPro"/>
</dbReference>
<dbReference type="InterPro" id="IPR014027">
    <property type="entry name" value="UDP-Glc/GDP-Man_DH_C"/>
</dbReference>
<dbReference type="InterPro" id="IPR028359">
    <property type="entry name" value="UDP_ManNAc/GlcNAc_DH"/>
</dbReference>
<dbReference type="InterPro" id="IPR014026">
    <property type="entry name" value="UDP-Glc/GDP-Man_DH_dimer"/>
</dbReference>
<dbReference type="PIRSF" id="PIRSF500136">
    <property type="entry name" value="UDP_ManNAc_DH"/>
    <property type="match status" value="1"/>
</dbReference>
<proteinExistence type="inferred from homology"/>
<dbReference type="PANTHER" id="PTHR43491:SF1">
    <property type="entry name" value="UDP-N-ACETYL-D-MANNOSAMINE DEHYDROGENASE"/>
    <property type="match status" value="1"/>
</dbReference>
<dbReference type="InterPro" id="IPR001732">
    <property type="entry name" value="UDP-Glc/GDP-Man_DH_N"/>
</dbReference>
<dbReference type="SMART" id="SM00984">
    <property type="entry name" value="UDPG_MGDP_dh_C"/>
    <property type="match status" value="1"/>
</dbReference>
<dbReference type="EMBL" id="SNZP01000005">
    <property type="protein sequence ID" value="TDR80187.1"/>
    <property type="molecule type" value="Genomic_DNA"/>
</dbReference>
<evidence type="ECO:0000313" key="5">
    <source>
        <dbReference type="EMBL" id="TDR80187.1"/>
    </source>
</evidence>
<dbReference type="AlphaFoldDB" id="A0A4R7B9C1"/>